<dbReference type="PANTHER" id="PTHR43133">
    <property type="entry name" value="RNA POLYMERASE ECF-TYPE SIGMA FACTO"/>
    <property type="match status" value="1"/>
</dbReference>
<reference evidence="7 8" key="1">
    <citation type="submission" date="2019-08" db="EMBL/GenBank/DDBJ databases">
        <title>Phlebobacter frassis gen. nov. sp. nov., a new member of family Sphingobacteriaceae isolated from sand fly rearing media.</title>
        <authorList>
            <person name="Kakumanu M.L."/>
            <person name="Marayati B.F."/>
            <person name="Wada-Katsumata A."/>
            <person name="Wasserberg G."/>
            <person name="Schal C."/>
            <person name="Apperson C.S."/>
            <person name="Ponnusamy L."/>
        </authorList>
    </citation>
    <scope>NUCLEOTIDE SEQUENCE [LARGE SCALE GENOMIC DNA]</scope>
    <source>
        <strain evidence="7 8">SSI9</strain>
    </source>
</reference>
<evidence type="ECO:0000313" key="8">
    <source>
        <dbReference type="Proteomes" id="UP000322362"/>
    </source>
</evidence>
<dbReference type="GO" id="GO:0006352">
    <property type="term" value="P:DNA-templated transcription initiation"/>
    <property type="evidence" value="ECO:0007669"/>
    <property type="project" value="InterPro"/>
</dbReference>
<evidence type="ECO:0000256" key="4">
    <source>
        <dbReference type="ARBA" id="ARBA00023163"/>
    </source>
</evidence>
<sequence>MNEQENHSRNDPFKDLVHCPEKAMEAIFECYEAELYQYVKKFISDDDIIKDVIQETLIALWKQKEKIAVLDTPFFYMLRIAKYQALSIVREVQRKNTLPLEENYDVPGTDKADGKLRLQEIDRQIREITDTLTLREREIFIESRFLGLSNKEIMERHNMAEQTVKNYLSRTLKVVREGLKDLLTLFI</sequence>
<dbReference type="NCBIfam" id="TIGR02937">
    <property type="entry name" value="sigma70-ECF"/>
    <property type="match status" value="1"/>
</dbReference>
<feature type="domain" description="RNA polymerase sigma-70 region 2" evidence="5">
    <location>
        <begin position="28"/>
        <end position="93"/>
    </location>
</feature>
<dbReference type="SUPFAM" id="SSF88946">
    <property type="entry name" value="Sigma2 domain of RNA polymerase sigma factors"/>
    <property type="match status" value="1"/>
</dbReference>
<comment type="caution">
    <text evidence="7">The sequence shown here is derived from an EMBL/GenBank/DDBJ whole genome shotgun (WGS) entry which is preliminary data.</text>
</comment>
<dbReference type="GO" id="GO:0016987">
    <property type="term" value="F:sigma factor activity"/>
    <property type="evidence" value="ECO:0007669"/>
    <property type="project" value="UniProtKB-KW"/>
</dbReference>
<evidence type="ECO:0000259" key="6">
    <source>
        <dbReference type="Pfam" id="PF08281"/>
    </source>
</evidence>
<organism evidence="7 8">
    <name type="scientific">Sphingobacterium phlebotomi</name>
    <dbReference type="NCBI Taxonomy" id="2605433"/>
    <lineage>
        <taxon>Bacteria</taxon>
        <taxon>Pseudomonadati</taxon>
        <taxon>Bacteroidota</taxon>
        <taxon>Sphingobacteriia</taxon>
        <taxon>Sphingobacteriales</taxon>
        <taxon>Sphingobacteriaceae</taxon>
        <taxon>Sphingobacterium</taxon>
    </lineage>
</organism>
<feature type="domain" description="RNA polymerase sigma factor 70 region 4 type 2" evidence="6">
    <location>
        <begin position="123"/>
        <end position="173"/>
    </location>
</feature>
<keyword evidence="2" id="KW-0805">Transcription regulation</keyword>
<dbReference type="InterPro" id="IPR014284">
    <property type="entry name" value="RNA_pol_sigma-70_dom"/>
</dbReference>
<dbReference type="AlphaFoldDB" id="A0A5D4HCJ8"/>
<accession>A0A5D4HCJ8</accession>
<dbReference type="InterPro" id="IPR007627">
    <property type="entry name" value="RNA_pol_sigma70_r2"/>
</dbReference>
<dbReference type="InterPro" id="IPR013324">
    <property type="entry name" value="RNA_pol_sigma_r3/r4-like"/>
</dbReference>
<dbReference type="InterPro" id="IPR036388">
    <property type="entry name" value="WH-like_DNA-bd_sf"/>
</dbReference>
<dbReference type="Gene3D" id="1.10.1740.10">
    <property type="match status" value="1"/>
</dbReference>
<dbReference type="Pfam" id="PF04542">
    <property type="entry name" value="Sigma70_r2"/>
    <property type="match status" value="1"/>
</dbReference>
<name>A0A5D4HCJ8_9SPHI</name>
<keyword evidence="8" id="KW-1185">Reference proteome</keyword>
<proteinExistence type="inferred from homology"/>
<dbReference type="GO" id="GO:0003677">
    <property type="term" value="F:DNA binding"/>
    <property type="evidence" value="ECO:0007669"/>
    <property type="project" value="InterPro"/>
</dbReference>
<dbReference type="SUPFAM" id="SSF88659">
    <property type="entry name" value="Sigma3 and sigma4 domains of RNA polymerase sigma factors"/>
    <property type="match status" value="1"/>
</dbReference>
<evidence type="ECO:0000256" key="3">
    <source>
        <dbReference type="ARBA" id="ARBA00023082"/>
    </source>
</evidence>
<protein>
    <submittedName>
        <fullName evidence="7">Sigma-70 family RNA polymerase sigma factor</fullName>
    </submittedName>
</protein>
<keyword evidence="4" id="KW-0804">Transcription</keyword>
<dbReference type="Gene3D" id="1.10.10.10">
    <property type="entry name" value="Winged helix-like DNA-binding domain superfamily/Winged helix DNA-binding domain"/>
    <property type="match status" value="1"/>
</dbReference>
<gene>
    <name evidence="7" type="ORF">FXV77_00765</name>
</gene>
<comment type="similarity">
    <text evidence="1">Belongs to the sigma-70 factor family. ECF subfamily.</text>
</comment>
<dbReference type="InterPro" id="IPR013249">
    <property type="entry name" value="RNA_pol_sigma70_r4_t2"/>
</dbReference>
<evidence type="ECO:0000256" key="2">
    <source>
        <dbReference type="ARBA" id="ARBA00023015"/>
    </source>
</evidence>
<dbReference type="Pfam" id="PF08281">
    <property type="entry name" value="Sigma70_r4_2"/>
    <property type="match status" value="1"/>
</dbReference>
<dbReference type="InterPro" id="IPR039425">
    <property type="entry name" value="RNA_pol_sigma-70-like"/>
</dbReference>
<dbReference type="InterPro" id="IPR013325">
    <property type="entry name" value="RNA_pol_sigma_r2"/>
</dbReference>
<evidence type="ECO:0000259" key="5">
    <source>
        <dbReference type="Pfam" id="PF04542"/>
    </source>
</evidence>
<evidence type="ECO:0000256" key="1">
    <source>
        <dbReference type="ARBA" id="ARBA00010641"/>
    </source>
</evidence>
<dbReference type="EMBL" id="VTAV01000001">
    <property type="protein sequence ID" value="TYR37853.1"/>
    <property type="molecule type" value="Genomic_DNA"/>
</dbReference>
<keyword evidence="3" id="KW-0731">Sigma factor</keyword>
<dbReference type="PANTHER" id="PTHR43133:SF46">
    <property type="entry name" value="RNA POLYMERASE SIGMA-70 FACTOR ECF SUBFAMILY"/>
    <property type="match status" value="1"/>
</dbReference>
<dbReference type="Proteomes" id="UP000322362">
    <property type="component" value="Unassembled WGS sequence"/>
</dbReference>
<dbReference type="RefSeq" id="WP_148917318.1">
    <property type="nucleotide sequence ID" value="NZ_VTAV01000001.1"/>
</dbReference>
<evidence type="ECO:0000313" key="7">
    <source>
        <dbReference type="EMBL" id="TYR37853.1"/>
    </source>
</evidence>